<sequence length="455" mass="50050">MGGFGWIKPDVELEHPEAFKNNWRVYVNIVDVRGQTLYSGARVSFYIYSDGKGLGAEEVFLEPRRAQEGRRGCWAGKGARPNFPQHPSKVPVQKTFQKDCGKKGGKKGLGLNMKVNEGKQHVAEEQEAEPDTAQTDGPVGPDRRKRTEEGSAGRLSWCSSEMRGWRPAMEDASCVCLNLEDRLANFALCGPEWGNAVSLLGTEVPKEHRTDETDRGDNTSRVHGSVRAVTMSKLSYRFTFIDIEKTGGSDAQGRAGRVRSASPSRCWASIASPDLTDYEVAKQHLRRLQGGHVANSEPAEAPAPSRSRGSVGHPTLCAKPCIQFARGLGCRKGQACGNCHWPHHPVSPDKRQREFSKTLGKEEFFGLLAVLARERALQDGLEDVGFLLAVLEVQAGLTPPAAPTKQKARLLCNLRKVIQSMSFSEMMRMAAGRCSDGCKARLLQELTAVRNLRRP</sequence>
<dbReference type="EMBL" id="CAJNJA010062753">
    <property type="protein sequence ID" value="CAE7877362.1"/>
    <property type="molecule type" value="Genomic_DNA"/>
</dbReference>
<dbReference type="Proteomes" id="UP000601435">
    <property type="component" value="Unassembled WGS sequence"/>
</dbReference>
<keyword evidence="3" id="KW-1185">Reference proteome</keyword>
<dbReference type="AlphaFoldDB" id="A0A813ATE0"/>
<name>A0A813ATE0_9DINO</name>
<organism evidence="2 3">
    <name type="scientific">Symbiodinium necroappetens</name>
    <dbReference type="NCBI Taxonomy" id="1628268"/>
    <lineage>
        <taxon>Eukaryota</taxon>
        <taxon>Sar</taxon>
        <taxon>Alveolata</taxon>
        <taxon>Dinophyceae</taxon>
        <taxon>Suessiales</taxon>
        <taxon>Symbiodiniaceae</taxon>
        <taxon>Symbiodinium</taxon>
    </lineage>
</organism>
<proteinExistence type="predicted"/>
<evidence type="ECO:0000313" key="3">
    <source>
        <dbReference type="Proteomes" id="UP000601435"/>
    </source>
</evidence>
<reference evidence="2" key="1">
    <citation type="submission" date="2021-02" db="EMBL/GenBank/DDBJ databases">
        <authorList>
            <person name="Dougan E. K."/>
            <person name="Rhodes N."/>
            <person name="Thang M."/>
            <person name="Chan C."/>
        </authorList>
    </citation>
    <scope>NUCLEOTIDE SEQUENCE</scope>
</reference>
<feature type="compositionally biased region" description="Basic and acidic residues" evidence="1">
    <location>
        <begin position="141"/>
        <end position="151"/>
    </location>
</feature>
<evidence type="ECO:0000313" key="2">
    <source>
        <dbReference type="EMBL" id="CAE7877362.1"/>
    </source>
</evidence>
<feature type="region of interest" description="Disordered" evidence="1">
    <location>
        <begin position="291"/>
        <end position="310"/>
    </location>
</feature>
<accession>A0A813ATE0</accession>
<gene>
    <name evidence="2" type="ORF">SNEC2469_LOCUS28655</name>
</gene>
<evidence type="ECO:0008006" key="4">
    <source>
        <dbReference type="Google" id="ProtNLM"/>
    </source>
</evidence>
<feature type="region of interest" description="Disordered" evidence="1">
    <location>
        <begin position="121"/>
        <end position="153"/>
    </location>
</feature>
<feature type="compositionally biased region" description="Low complexity" evidence="1">
    <location>
        <begin position="296"/>
        <end position="308"/>
    </location>
</feature>
<evidence type="ECO:0000256" key="1">
    <source>
        <dbReference type="SAM" id="MobiDB-lite"/>
    </source>
</evidence>
<comment type="caution">
    <text evidence="2">The sequence shown here is derived from an EMBL/GenBank/DDBJ whole genome shotgun (WGS) entry which is preliminary data.</text>
</comment>
<protein>
    <recommendedName>
        <fullName evidence="4">C3H1-type domain-containing protein</fullName>
    </recommendedName>
</protein>